<evidence type="ECO:0000256" key="4">
    <source>
        <dbReference type="ARBA" id="ARBA00022989"/>
    </source>
</evidence>
<dbReference type="Pfam" id="PF02687">
    <property type="entry name" value="FtsX"/>
    <property type="match status" value="1"/>
</dbReference>
<dbReference type="PANTHER" id="PTHR30572">
    <property type="entry name" value="MEMBRANE COMPONENT OF TRANSPORTER-RELATED"/>
    <property type="match status" value="1"/>
</dbReference>
<dbReference type="Pfam" id="PF12704">
    <property type="entry name" value="MacB_PCD"/>
    <property type="match status" value="1"/>
</dbReference>
<dbReference type="GO" id="GO:0005886">
    <property type="term" value="C:plasma membrane"/>
    <property type="evidence" value="ECO:0007669"/>
    <property type="project" value="TreeGrafter"/>
</dbReference>
<reference evidence="11" key="1">
    <citation type="submission" date="2016-10" db="EMBL/GenBank/DDBJ databases">
        <authorList>
            <person name="Varghese N."/>
            <person name="Submissions S."/>
        </authorList>
    </citation>
    <scope>NUCLEOTIDE SEQUENCE [LARGE SCALE GENOMIC DNA]</scope>
    <source>
        <strain evidence="11">CGMCC 1.10824</strain>
    </source>
</reference>
<proteinExistence type="inferred from homology"/>
<comment type="similarity">
    <text evidence="6">Belongs to the ABC-4 integral membrane protein family.</text>
</comment>
<dbReference type="RefSeq" id="WP_092591352.1">
    <property type="nucleotide sequence ID" value="NZ_FMXN01000002.1"/>
</dbReference>
<feature type="transmembrane region" description="Helical" evidence="7">
    <location>
        <begin position="332"/>
        <end position="353"/>
    </location>
</feature>
<dbReference type="STRING" id="1159017.SAMN02927930_00460"/>
<evidence type="ECO:0000256" key="6">
    <source>
        <dbReference type="ARBA" id="ARBA00038076"/>
    </source>
</evidence>
<gene>
    <name evidence="10" type="ORF">SAMN02927930_00460</name>
</gene>
<dbReference type="InterPro" id="IPR050250">
    <property type="entry name" value="Macrolide_Exporter_MacB"/>
</dbReference>
<evidence type="ECO:0000256" key="5">
    <source>
        <dbReference type="ARBA" id="ARBA00023136"/>
    </source>
</evidence>
<keyword evidence="4 7" id="KW-1133">Transmembrane helix</keyword>
<evidence type="ECO:0000259" key="9">
    <source>
        <dbReference type="Pfam" id="PF12704"/>
    </source>
</evidence>
<keyword evidence="2" id="KW-1003">Cell membrane</keyword>
<feature type="transmembrane region" description="Helical" evidence="7">
    <location>
        <begin position="282"/>
        <end position="303"/>
    </location>
</feature>
<dbReference type="Proteomes" id="UP000199626">
    <property type="component" value="Unassembled WGS sequence"/>
</dbReference>
<feature type="transmembrane region" description="Helical" evidence="7">
    <location>
        <begin position="420"/>
        <end position="440"/>
    </location>
</feature>
<evidence type="ECO:0000256" key="3">
    <source>
        <dbReference type="ARBA" id="ARBA00022692"/>
    </source>
</evidence>
<evidence type="ECO:0000256" key="2">
    <source>
        <dbReference type="ARBA" id="ARBA00022475"/>
    </source>
</evidence>
<dbReference type="InterPro" id="IPR003838">
    <property type="entry name" value="ABC3_permease_C"/>
</dbReference>
<dbReference type="AlphaFoldDB" id="A0A1G6ATR1"/>
<dbReference type="EMBL" id="FMXN01000002">
    <property type="protein sequence ID" value="SDB11732.1"/>
    <property type="molecule type" value="Genomic_DNA"/>
</dbReference>
<comment type="subcellular location">
    <subcellularLocation>
        <location evidence="1">Cell membrane</location>
        <topology evidence="1">Multi-pass membrane protein</topology>
    </subcellularLocation>
</comment>
<feature type="transmembrane region" description="Helical" evidence="7">
    <location>
        <begin position="662"/>
        <end position="684"/>
    </location>
</feature>
<feature type="transmembrane region" description="Helical" evidence="7">
    <location>
        <begin position="719"/>
        <end position="736"/>
    </location>
</feature>
<organism evidence="10 11">
    <name type="scientific">Pseudidiomarina indica</name>
    <dbReference type="NCBI Taxonomy" id="1159017"/>
    <lineage>
        <taxon>Bacteria</taxon>
        <taxon>Pseudomonadati</taxon>
        <taxon>Pseudomonadota</taxon>
        <taxon>Gammaproteobacteria</taxon>
        <taxon>Alteromonadales</taxon>
        <taxon>Idiomarinaceae</taxon>
        <taxon>Pseudidiomarina</taxon>
    </lineage>
</organism>
<evidence type="ECO:0000256" key="1">
    <source>
        <dbReference type="ARBA" id="ARBA00004651"/>
    </source>
</evidence>
<feature type="transmembrane region" description="Helical" evidence="7">
    <location>
        <begin position="20"/>
        <end position="42"/>
    </location>
</feature>
<feature type="transmembrane region" description="Helical" evidence="7">
    <location>
        <begin position="748"/>
        <end position="768"/>
    </location>
</feature>
<keyword evidence="5 7" id="KW-0472">Membrane</keyword>
<dbReference type="GO" id="GO:0022857">
    <property type="term" value="F:transmembrane transporter activity"/>
    <property type="evidence" value="ECO:0007669"/>
    <property type="project" value="TreeGrafter"/>
</dbReference>
<accession>A0A1G6ATR1</accession>
<evidence type="ECO:0000256" key="7">
    <source>
        <dbReference type="SAM" id="Phobius"/>
    </source>
</evidence>
<evidence type="ECO:0000313" key="10">
    <source>
        <dbReference type="EMBL" id="SDB11732.1"/>
    </source>
</evidence>
<protein>
    <recommendedName>
        <fullName evidence="12">ABC transport system permease protein</fullName>
    </recommendedName>
</protein>
<name>A0A1G6ATR1_9GAMM</name>
<feature type="domain" description="ABC3 transporter permease C-terminal" evidence="8">
    <location>
        <begin position="664"/>
        <end position="761"/>
    </location>
</feature>
<evidence type="ECO:0000259" key="8">
    <source>
        <dbReference type="Pfam" id="PF02687"/>
    </source>
</evidence>
<dbReference type="InterPro" id="IPR025857">
    <property type="entry name" value="MacB_PCD"/>
</dbReference>
<dbReference type="PANTHER" id="PTHR30572:SF4">
    <property type="entry name" value="ABC TRANSPORTER PERMEASE YTRF"/>
    <property type="match status" value="1"/>
</dbReference>
<keyword evidence="11" id="KW-1185">Reference proteome</keyword>
<evidence type="ECO:0000313" key="11">
    <source>
        <dbReference type="Proteomes" id="UP000199626"/>
    </source>
</evidence>
<feature type="domain" description="MacB-like periplasmic core" evidence="9">
    <location>
        <begin position="19"/>
        <end position="201"/>
    </location>
</feature>
<sequence>MYYGLWRYWVQAKKELLTLGSAFGLLFAFITLLAMVALGGAFSKGNQQLFAVGVQNSSGSLSHISPFVSEILDDIAGVQNRLVWSQNNNQVELFGQEQNLTIIFTNSQYLSMLKPKFFNGAHRYQCDPKCTLVGAAVAAKFGQPETIRVGGQLYEVTATFDQDSFEFPGGQPADIILDISQFAVASSMSQMFTMMATHFTDISAAQIADFIPVFRTLIEVSPATDHAILRAQVAEAYDNQKHLFGDIRRMISLLGSDDKTLGLIQGPFFDQKAKDNMQLMQMLFLVAALQLFLVTVVNIVSVITRFNLMRAYENSCRYALGGHRWSLFLNNIYFIQPIMWVAAGVGLLSLGVLHALSAEVLKAHLAITLPPLLSLVMAFAALMVIVALCLPALLNVKVLLKGLTTAKTTLTRATILQVRGLNILLFALATISVFLALSTFSHWQALKQRGTENILPTAQMIHMMRTGEGPIDPRFESVMRAIEQRIPTAGFLSVLPGDRNLGFKSLQFNDEQCQAQFDGWENRFYGSPFAVITGQDIHADNWGPNDVAISQSVLAVCGFDAQDVLGRYLQDAHNNRYQIQAVVNDLLYDVHVATPPLVIYLRDKSLLQYRNIVIPEHVDLAKLSDDLERDFVEYNLALEIREQGTLADFIASKLTRETTTMVICFILMGLSLSVLFLAFTQHIAKVLLMRNREWGTQRAMGANRQQLSRALMIELGQEWGIALLLSAVFAVSYAHLQQHLLSANTVVTLVFVLLAATGVLAGAGYYAVAQLRQQCRLTPANLLRSES</sequence>
<keyword evidence="3 7" id="KW-0812">Transmembrane</keyword>
<evidence type="ECO:0008006" key="12">
    <source>
        <dbReference type="Google" id="ProtNLM"/>
    </source>
</evidence>
<feature type="transmembrane region" description="Helical" evidence="7">
    <location>
        <begin position="365"/>
        <end position="394"/>
    </location>
</feature>